<dbReference type="Proteomes" id="UP000499080">
    <property type="component" value="Unassembled WGS sequence"/>
</dbReference>
<reference evidence="2 3" key="1">
    <citation type="journal article" date="2019" name="Sci. Rep.">
        <title>Orb-weaving spider Araneus ventricosus genome elucidates the spidroin gene catalogue.</title>
        <authorList>
            <person name="Kono N."/>
            <person name="Nakamura H."/>
            <person name="Ohtoshi R."/>
            <person name="Moran D.A.P."/>
            <person name="Shinohara A."/>
            <person name="Yoshida Y."/>
            <person name="Fujiwara M."/>
            <person name="Mori M."/>
            <person name="Tomita M."/>
            <person name="Arakawa K."/>
        </authorList>
    </citation>
    <scope>NUCLEOTIDE SEQUENCE [LARGE SCALE GENOMIC DNA]</scope>
</reference>
<evidence type="ECO:0000313" key="3">
    <source>
        <dbReference type="Proteomes" id="UP000499080"/>
    </source>
</evidence>
<feature type="domain" description="Tc1-like transposase DDE" evidence="1">
    <location>
        <begin position="40"/>
        <end position="188"/>
    </location>
</feature>
<dbReference type="PANTHER" id="PTHR23022">
    <property type="entry name" value="TRANSPOSABLE ELEMENT-RELATED"/>
    <property type="match status" value="1"/>
</dbReference>
<sequence>MGLCSRRPTRVPLLTKRHRQLRLQWAQERRDWTMDEWKKIAWSDESLFLIHHVDGRVRVHRLPGERLLPSCTECHTQASGGGIMLWGTFSWLAPTSIVVVEQTMKAANYLNIIVDELHPYMAFVFPAGNGIFHQDNAPCHKARIVLEWLEEHTYEFHLMSWPPNLPDLNSMEHIWDVMERQLRAQTPPCPNISTLRDRCLDIWYNLFPVMYQKFVASMPRQVAAVLKAKGVSTRY</sequence>
<protein>
    <submittedName>
        <fullName evidence="2">Transposable element Tc1 transposase</fullName>
    </submittedName>
</protein>
<evidence type="ECO:0000313" key="2">
    <source>
        <dbReference type="EMBL" id="GBM40585.1"/>
    </source>
</evidence>
<dbReference type="InterPro" id="IPR036397">
    <property type="entry name" value="RNaseH_sf"/>
</dbReference>
<dbReference type="InterPro" id="IPR052338">
    <property type="entry name" value="Transposase_5"/>
</dbReference>
<dbReference type="Gene3D" id="3.30.420.10">
    <property type="entry name" value="Ribonuclease H-like superfamily/Ribonuclease H"/>
    <property type="match status" value="1"/>
</dbReference>
<dbReference type="AlphaFoldDB" id="A0A4Y2FJI3"/>
<dbReference type="Pfam" id="PF13358">
    <property type="entry name" value="DDE_3"/>
    <property type="match status" value="1"/>
</dbReference>
<accession>A0A4Y2FJI3</accession>
<name>A0A4Y2FJI3_ARAVE</name>
<dbReference type="OrthoDB" id="6435879at2759"/>
<proteinExistence type="predicted"/>
<dbReference type="PANTHER" id="PTHR23022:SF134">
    <property type="entry name" value="TRANSPOSABLE ELEMENT TC1 TRANSPOSASE"/>
    <property type="match status" value="1"/>
</dbReference>
<dbReference type="GO" id="GO:0003676">
    <property type="term" value="F:nucleic acid binding"/>
    <property type="evidence" value="ECO:0007669"/>
    <property type="project" value="InterPro"/>
</dbReference>
<evidence type="ECO:0000259" key="1">
    <source>
        <dbReference type="Pfam" id="PF13358"/>
    </source>
</evidence>
<gene>
    <name evidence="2" type="primary">tc1a_310</name>
    <name evidence="2" type="ORF">AVEN_178565_1</name>
</gene>
<comment type="caution">
    <text evidence="2">The sequence shown here is derived from an EMBL/GenBank/DDBJ whole genome shotgun (WGS) entry which is preliminary data.</text>
</comment>
<organism evidence="2 3">
    <name type="scientific">Araneus ventricosus</name>
    <name type="common">Orbweaver spider</name>
    <name type="synonym">Epeira ventricosa</name>
    <dbReference type="NCBI Taxonomy" id="182803"/>
    <lineage>
        <taxon>Eukaryota</taxon>
        <taxon>Metazoa</taxon>
        <taxon>Ecdysozoa</taxon>
        <taxon>Arthropoda</taxon>
        <taxon>Chelicerata</taxon>
        <taxon>Arachnida</taxon>
        <taxon>Araneae</taxon>
        <taxon>Araneomorphae</taxon>
        <taxon>Entelegynae</taxon>
        <taxon>Araneoidea</taxon>
        <taxon>Araneidae</taxon>
        <taxon>Araneus</taxon>
    </lineage>
</organism>
<keyword evidence="3" id="KW-1185">Reference proteome</keyword>
<dbReference type="InterPro" id="IPR038717">
    <property type="entry name" value="Tc1-like_DDE_dom"/>
</dbReference>
<dbReference type="EMBL" id="BGPR01000935">
    <property type="protein sequence ID" value="GBM40585.1"/>
    <property type="molecule type" value="Genomic_DNA"/>
</dbReference>